<evidence type="ECO:0000313" key="2">
    <source>
        <dbReference type="EMBL" id="CAG8971905.1"/>
    </source>
</evidence>
<keyword evidence="1" id="KW-0732">Signal</keyword>
<sequence length="30" mass="3070">MQFSTILIALIAAAPFVAASPTPEEPVVKG</sequence>
<feature type="chain" id="PRO_5040380028" evidence="1">
    <location>
        <begin position="20"/>
        <end position="30"/>
    </location>
</feature>
<comment type="caution">
    <text evidence="2">The sequence shown here is derived from an EMBL/GenBank/DDBJ whole genome shotgun (WGS) entry which is preliminary data.</text>
</comment>
<gene>
    <name evidence="2" type="ORF">HYALB_00007821</name>
</gene>
<evidence type="ECO:0000313" key="3">
    <source>
        <dbReference type="Proteomes" id="UP000701801"/>
    </source>
</evidence>
<evidence type="ECO:0000256" key="1">
    <source>
        <dbReference type="SAM" id="SignalP"/>
    </source>
</evidence>
<dbReference type="AlphaFoldDB" id="A0A9N9LEY5"/>
<protein>
    <submittedName>
        <fullName evidence="2">Uncharacterized protein</fullName>
    </submittedName>
</protein>
<name>A0A9N9LEY5_9HELO</name>
<dbReference type="Proteomes" id="UP000701801">
    <property type="component" value="Unassembled WGS sequence"/>
</dbReference>
<proteinExistence type="predicted"/>
<dbReference type="EMBL" id="CAJVRM010000029">
    <property type="protein sequence ID" value="CAG8971905.1"/>
    <property type="molecule type" value="Genomic_DNA"/>
</dbReference>
<accession>A0A9N9LEY5</accession>
<feature type="signal peptide" evidence="1">
    <location>
        <begin position="1"/>
        <end position="19"/>
    </location>
</feature>
<keyword evidence="3" id="KW-1185">Reference proteome</keyword>
<organism evidence="2 3">
    <name type="scientific">Hymenoscyphus albidus</name>
    <dbReference type="NCBI Taxonomy" id="595503"/>
    <lineage>
        <taxon>Eukaryota</taxon>
        <taxon>Fungi</taxon>
        <taxon>Dikarya</taxon>
        <taxon>Ascomycota</taxon>
        <taxon>Pezizomycotina</taxon>
        <taxon>Leotiomycetes</taxon>
        <taxon>Helotiales</taxon>
        <taxon>Helotiaceae</taxon>
        <taxon>Hymenoscyphus</taxon>
    </lineage>
</organism>
<reference evidence="2" key="1">
    <citation type="submission" date="2021-07" db="EMBL/GenBank/DDBJ databases">
        <authorList>
            <person name="Durling M."/>
        </authorList>
    </citation>
    <scope>NUCLEOTIDE SEQUENCE</scope>
</reference>